<evidence type="ECO:0000256" key="1">
    <source>
        <dbReference type="ARBA" id="ARBA00022801"/>
    </source>
</evidence>
<dbReference type="SMART" id="SM00331">
    <property type="entry name" value="PP2C_SIG"/>
    <property type="match status" value="1"/>
</dbReference>
<feature type="transmembrane region" description="Helical" evidence="3">
    <location>
        <begin position="189"/>
        <end position="207"/>
    </location>
</feature>
<feature type="transmembrane region" description="Helical" evidence="3">
    <location>
        <begin position="121"/>
        <end position="143"/>
    </location>
</feature>
<dbReference type="RefSeq" id="WP_243467378.1">
    <property type="nucleotide sequence ID" value="NZ_BAVR01000021.1"/>
</dbReference>
<keyword evidence="6" id="KW-1185">Reference proteome</keyword>
<proteinExistence type="predicted"/>
<dbReference type="InterPro" id="IPR036457">
    <property type="entry name" value="PPM-type-like_dom_sf"/>
</dbReference>
<keyword evidence="2" id="KW-0175">Coiled coil</keyword>
<accession>W4V602</accession>
<evidence type="ECO:0000256" key="2">
    <source>
        <dbReference type="SAM" id="Coils"/>
    </source>
</evidence>
<dbReference type="InterPro" id="IPR033425">
    <property type="entry name" value="MASE3"/>
</dbReference>
<dbReference type="Pfam" id="PF17159">
    <property type="entry name" value="MASE3"/>
    <property type="match status" value="1"/>
</dbReference>
<dbReference type="Proteomes" id="UP000019109">
    <property type="component" value="Unassembled WGS sequence"/>
</dbReference>
<keyword evidence="1" id="KW-0378">Hydrolase</keyword>
<dbReference type="InterPro" id="IPR001932">
    <property type="entry name" value="PPM-type_phosphatase-like_dom"/>
</dbReference>
<gene>
    <name evidence="5" type="ORF">JCM21531_2056</name>
</gene>
<reference evidence="5" key="1">
    <citation type="journal article" date="2014" name="Genome Announc.">
        <title>Draft Genome Sequence of Clostridium straminisolvens Strain JCM 21531T, Isolated from a Cellulose-Degrading Bacterial Community.</title>
        <authorList>
            <person name="Yuki M."/>
            <person name="Oshima K."/>
            <person name="Suda W."/>
            <person name="Sakamoto M."/>
            <person name="Kitamura K."/>
            <person name="Iida T."/>
            <person name="Hattori M."/>
            <person name="Ohkuma M."/>
        </authorList>
    </citation>
    <scope>NUCLEOTIDE SEQUENCE [LARGE SCALE GENOMIC DNA]</scope>
    <source>
        <strain evidence="5">JCM 21531</strain>
    </source>
</reference>
<evidence type="ECO:0000259" key="4">
    <source>
        <dbReference type="SMART" id="SM00331"/>
    </source>
</evidence>
<feature type="transmembrane region" description="Helical" evidence="3">
    <location>
        <begin position="54"/>
        <end position="73"/>
    </location>
</feature>
<keyword evidence="3" id="KW-0472">Membrane</keyword>
<feature type="transmembrane region" description="Helical" evidence="3">
    <location>
        <begin position="82"/>
        <end position="101"/>
    </location>
</feature>
<feature type="coiled-coil region" evidence="2">
    <location>
        <begin position="276"/>
        <end position="307"/>
    </location>
</feature>
<protein>
    <submittedName>
        <fullName evidence="5">Serine phosphatase</fullName>
    </submittedName>
</protein>
<dbReference type="STRING" id="1294263.JCM21531_2056"/>
<dbReference type="PANTHER" id="PTHR43156:SF2">
    <property type="entry name" value="STAGE II SPORULATION PROTEIN E"/>
    <property type="match status" value="1"/>
</dbReference>
<dbReference type="Gene3D" id="3.60.40.10">
    <property type="entry name" value="PPM-type phosphatase domain"/>
    <property type="match status" value="1"/>
</dbReference>
<dbReference type="AlphaFoldDB" id="W4V602"/>
<organism evidence="5 6">
    <name type="scientific">Acetivibrio straminisolvens JCM 21531</name>
    <dbReference type="NCBI Taxonomy" id="1294263"/>
    <lineage>
        <taxon>Bacteria</taxon>
        <taxon>Bacillati</taxon>
        <taxon>Bacillota</taxon>
        <taxon>Clostridia</taxon>
        <taxon>Eubacteriales</taxon>
        <taxon>Oscillospiraceae</taxon>
        <taxon>Acetivibrio</taxon>
    </lineage>
</organism>
<dbReference type="EMBL" id="BAVR01000021">
    <property type="protein sequence ID" value="GAE88602.1"/>
    <property type="molecule type" value="Genomic_DNA"/>
</dbReference>
<dbReference type="InterPro" id="IPR052016">
    <property type="entry name" value="Bact_Sigma-Reg"/>
</dbReference>
<evidence type="ECO:0000313" key="5">
    <source>
        <dbReference type="EMBL" id="GAE88602.1"/>
    </source>
</evidence>
<feature type="transmembrane region" description="Helical" evidence="3">
    <location>
        <begin position="14"/>
        <end position="34"/>
    </location>
</feature>
<comment type="caution">
    <text evidence="5">The sequence shown here is derived from an EMBL/GenBank/DDBJ whole genome shotgun (WGS) entry which is preliminary data.</text>
</comment>
<feature type="transmembrane region" description="Helical" evidence="3">
    <location>
        <begin position="150"/>
        <end position="169"/>
    </location>
</feature>
<evidence type="ECO:0000256" key="3">
    <source>
        <dbReference type="SAM" id="Phobius"/>
    </source>
</evidence>
<keyword evidence="3" id="KW-0812">Transmembrane</keyword>
<dbReference type="PANTHER" id="PTHR43156">
    <property type="entry name" value="STAGE II SPORULATION PROTEIN E-RELATED"/>
    <property type="match status" value="1"/>
</dbReference>
<dbReference type="GO" id="GO:0016791">
    <property type="term" value="F:phosphatase activity"/>
    <property type="evidence" value="ECO:0007669"/>
    <property type="project" value="TreeGrafter"/>
</dbReference>
<feature type="domain" description="PPM-type phosphatase" evidence="4">
    <location>
        <begin position="330"/>
        <end position="529"/>
    </location>
</feature>
<feature type="transmembrane region" description="Helical" evidence="3">
    <location>
        <begin position="247"/>
        <end position="265"/>
    </location>
</feature>
<dbReference type="Pfam" id="PF07228">
    <property type="entry name" value="SpoIIE"/>
    <property type="match status" value="1"/>
</dbReference>
<sequence>MRNVIDIFLKYKEYALLVIIAVFANLVFGIAYLLKEQFSAVMSVDSFLVWHNVLEFTSVLISFTVFVVSYYTYEQTGNLRSVFLGSVFLGVGMLDAFHTLSYKGMPAFLIENISSNRATTLWIIARIFTALGFFVASHIPVNVKIRFNRIIFVGIPLFISILILYLTTYHPGLLPPMYIEGMGLTPHKIRLEYLIIILFALSILMFVREYKASKNKMVLLLCISLEIAIFSEAAFVLYFNVYDIYNYLGHIFKFIAFFIIFRAIFINDIQEPYRKLSKAKQKLREHADNLDMIVRERTKELENLNQKLMEDLKYARDIQKSVFTLRNQDWEKVRFEVKNYSSETVSGDFCNVFKIDNDNIGFYIGDVSGHGVPAAMLTIFLNQTIKTLIEMEINELNIISPSEVLENIYRSFNTTNFDEHVYIVMLYAVYNKNTHILTYSSAGLNVLPIFIKSSGEISEIEIKGFPICKFIEFYNGEYQNHMLKLNKNDKILFYTDGLIEAQNTDNSFFGDMRLKKFCRKITINRHRSCQA</sequence>
<evidence type="ECO:0000313" key="6">
    <source>
        <dbReference type="Proteomes" id="UP000019109"/>
    </source>
</evidence>
<feature type="transmembrane region" description="Helical" evidence="3">
    <location>
        <begin position="219"/>
        <end position="241"/>
    </location>
</feature>
<name>W4V602_9FIRM</name>
<keyword evidence="3" id="KW-1133">Transmembrane helix</keyword>